<dbReference type="Proteomes" id="UP000315471">
    <property type="component" value="Unassembled WGS sequence"/>
</dbReference>
<sequence>MVCECALLPMQSCQPKVIVDSLHLLLQRNIPPIIFILARKETLFDCSNRIILGGPLSFFRELAWADENAGGYGSFPPKDGRPAPTNRGRRFVGAGRAGRFAFMVAPSGCSEPGQARRKQKGSPVVQVSSNLDAVCCHGAASAMAALGMVEREWVIYSAALVDMCFAM</sequence>
<reference evidence="1 2" key="1">
    <citation type="submission" date="2019-02" db="EMBL/GenBank/DDBJ databases">
        <title>Deep-cultivation of Planctomycetes and their phenomic and genomic characterization uncovers novel biology.</title>
        <authorList>
            <person name="Wiegand S."/>
            <person name="Jogler M."/>
            <person name="Boedeker C."/>
            <person name="Pinto D."/>
            <person name="Vollmers J."/>
            <person name="Rivas-Marin E."/>
            <person name="Kohn T."/>
            <person name="Peeters S.H."/>
            <person name="Heuer A."/>
            <person name="Rast P."/>
            <person name="Oberbeckmann S."/>
            <person name="Bunk B."/>
            <person name="Jeske O."/>
            <person name="Meyerdierks A."/>
            <person name="Storesund J.E."/>
            <person name="Kallscheuer N."/>
            <person name="Luecker S."/>
            <person name="Lage O.M."/>
            <person name="Pohl T."/>
            <person name="Merkel B.J."/>
            <person name="Hornburger P."/>
            <person name="Mueller R.-W."/>
            <person name="Bruemmer F."/>
            <person name="Labrenz M."/>
            <person name="Spormann A.M."/>
            <person name="Op Den Camp H."/>
            <person name="Overmann J."/>
            <person name="Amann R."/>
            <person name="Jetten M.S.M."/>
            <person name="Mascher T."/>
            <person name="Medema M.H."/>
            <person name="Devos D.P."/>
            <person name="Kaster A.-K."/>
            <person name="Ovreas L."/>
            <person name="Rohde M."/>
            <person name="Galperin M.Y."/>
            <person name="Jogler C."/>
        </authorList>
    </citation>
    <scope>NUCLEOTIDE SEQUENCE [LARGE SCALE GENOMIC DNA]</scope>
    <source>
        <strain evidence="1 2">Q31b</strain>
    </source>
</reference>
<proteinExistence type="predicted"/>
<evidence type="ECO:0000313" key="1">
    <source>
        <dbReference type="EMBL" id="TWU44246.1"/>
    </source>
</evidence>
<dbReference type="AlphaFoldDB" id="A0A5C6E9U0"/>
<dbReference type="EMBL" id="SJPY01000002">
    <property type="protein sequence ID" value="TWU44246.1"/>
    <property type="molecule type" value="Genomic_DNA"/>
</dbReference>
<name>A0A5C6E9U0_9BACT</name>
<accession>A0A5C6E9U0</accession>
<keyword evidence="2" id="KW-1185">Reference proteome</keyword>
<organism evidence="1 2">
    <name type="scientific">Novipirellula aureliae</name>
    <dbReference type="NCBI Taxonomy" id="2527966"/>
    <lineage>
        <taxon>Bacteria</taxon>
        <taxon>Pseudomonadati</taxon>
        <taxon>Planctomycetota</taxon>
        <taxon>Planctomycetia</taxon>
        <taxon>Pirellulales</taxon>
        <taxon>Pirellulaceae</taxon>
        <taxon>Novipirellula</taxon>
    </lineage>
</organism>
<evidence type="ECO:0000313" key="2">
    <source>
        <dbReference type="Proteomes" id="UP000315471"/>
    </source>
</evidence>
<gene>
    <name evidence="1" type="ORF">Q31b_17820</name>
</gene>
<comment type="caution">
    <text evidence="1">The sequence shown here is derived from an EMBL/GenBank/DDBJ whole genome shotgun (WGS) entry which is preliminary data.</text>
</comment>
<protein>
    <submittedName>
        <fullName evidence="1">Uncharacterized protein</fullName>
    </submittedName>
</protein>